<evidence type="ECO:0008006" key="4">
    <source>
        <dbReference type="Google" id="ProtNLM"/>
    </source>
</evidence>
<keyword evidence="3" id="KW-1185">Reference proteome</keyword>
<dbReference type="Proteomes" id="UP000199114">
    <property type="component" value="Unassembled WGS sequence"/>
</dbReference>
<accession>A0A1H9S5V2</accession>
<protein>
    <recommendedName>
        <fullName evidence="4">Small CPxCG-related zinc finger protein</fullName>
    </recommendedName>
</protein>
<organism evidence="2 3">
    <name type="scientific">Natrinema salaciae</name>
    <dbReference type="NCBI Taxonomy" id="1186196"/>
    <lineage>
        <taxon>Archaea</taxon>
        <taxon>Methanobacteriati</taxon>
        <taxon>Methanobacteriota</taxon>
        <taxon>Stenosarchaea group</taxon>
        <taxon>Halobacteria</taxon>
        <taxon>Halobacteriales</taxon>
        <taxon>Natrialbaceae</taxon>
        <taxon>Natrinema</taxon>
    </lineage>
</organism>
<reference evidence="3" key="1">
    <citation type="submission" date="2016-10" db="EMBL/GenBank/DDBJ databases">
        <authorList>
            <person name="Varghese N."/>
            <person name="Submissions S."/>
        </authorList>
    </citation>
    <scope>NUCLEOTIDE SEQUENCE [LARGE SCALE GENOMIC DNA]</scope>
    <source>
        <strain evidence="3">DSM 25055</strain>
    </source>
</reference>
<evidence type="ECO:0000313" key="3">
    <source>
        <dbReference type="Proteomes" id="UP000199114"/>
    </source>
</evidence>
<evidence type="ECO:0000256" key="1">
    <source>
        <dbReference type="SAM" id="MobiDB-lite"/>
    </source>
</evidence>
<gene>
    <name evidence="2" type="ORF">SAMN04489841_4594</name>
</gene>
<sequence length="82" mass="8369">MIPMCEESGASDDAHADKSDEPTSLPTCPVCGGPITTVTATGPDTGTVRPCGCSVPPCVIRYEGDDPEFKAGPEPETGADTE</sequence>
<dbReference type="AlphaFoldDB" id="A0A1H9S5V2"/>
<evidence type="ECO:0000313" key="2">
    <source>
        <dbReference type="EMBL" id="SER80377.1"/>
    </source>
</evidence>
<dbReference type="EMBL" id="FOFD01000008">
    <property type="protein sequence ID" value="SER80377.1"/>
    <property type="molecule type" value="Genomic_DNA"/>
</dbReference>
<feature type="region of interest" description="Disordered" evidence="1">
    <location>
        <begin position="1"/>
        <end position="29"/>
    </location>
</feature>
<feature type="compositionally biased region" description="Basic and acidic residues" evidence="1">
    <location>
        <begin position="12"/>
        <end position="21"/>
    </location>
</feature>
<name>A0A1H9S5V2_9EURY</name>
<proteinExistence type="predicted"/>